<organism evidence="3 4">
    <name type="scientific">Phenylobacterium conjunctum</name>
    <dbReference type="NCBI Taxonomy" id="1298959"/>
    <lineage>
        <taxon>Bacteria</taxon>
        <taxon>Pseudomonadati</taxon>
        <taxon>Pseudomonadota</taxon>
        <taxon>Alphaproteobacteria</taxon>
        <taxon>Caulobacterales</taxon>
        <taxon>Caulobacteraceae</taxon>
        <taxon>Phenylobacterium</taxon>
    </lineage>
</organism>
<dbReference type="InterPro" id="IPR000305">
    <property type="entry name" value="GIY-YIG_endonuc"/>
</dbReference>
<dbReference type="CDD" id="cd10448">
    <property type="entry name" value="GIY-YIG_unchar_3"/>
    <property type="match status" value="1"/>
</dbReference>
<comment type="similarity">
    <text evidence="1">Belongs to the UPF0213 family.</text>
</comment>
<accession>A0ABW3T4R1</accession>
<evidence type="ECO:0000259" key="2">
    <source>
        <dbReference type="PROSITE" id="PS50164"/>
    </source>
</evidence>
<keyword evidence="4" id="KW-1185">Reference proteome</keyword>
<evidence type="ECO:0000313" key="4">
    <source>
        <dbReference type="Proteomes" id="UP001597216"/>
    </source>
</evidence>
<dbReference type="InterPro" id="IPR035901">
    <property type="entry name" value="GIY-YIG_endonuc_sf"/>
</dbReference>
<dbReference type="Gene3D" id="3.40.1440.10">
    <property type="entry name" value="GIY-YIG endonuclease"/>
    <property type="match status" value="1"/>
</dbReference>
<reference evidence="4" key="1">
    <citation type="journal article" date="2019" name="Int. J. Syst. Evol. Microbiol.">
        <title>The Global Catalogue of Microorganisms (GCM) 10K type strain sequencing project: providing services to taxonomists for standard genome sequencing and annotation.</title>
        <authorList>
            <consortium name="The Broad Institute Genomics Platform"/>
            <consortium name="The Broad Institute Genome Sequencing Center for Infectious Disease"/>
            <person name="Wu L."/>
            <person name="Ma J."/>
        </authorList>
    </citation>
    <scope>NUCLEOTIDE SEQUENCE [LARGE SCALE GENOMIC DNA]</scope>
    <source>
        <strain evidence="4">CCUG 55074</strain>
    </source>
</reference>
<dbReference type="Proteomes" id="UP001597216">
    <property type="component" value="Unassembled WGS sequence"/>
</dbReference>
<name>A0ABW3T4R1_9CAUL</name>
<dbReference type="SUPFAM" id="SSF82771">
    <property type="entry name" value="GIY-YIG endonuclease"/>
    <property type="match status" value="1"/>
</dbReference>
<protein>
    <submittedName>
        <fullName evidence="3">GIY-YIG nuclease family protein</fullName>
    </submittedName>
</protein>
<dbReference type="PANTHER" id="PTHR34477:SF5">
    <property type="entry name" value="BSL5627 PROTEIN"/>
    <property type="match status" value="1"/>
</dbReference>
<dbReference type="RefSeq" id="WP_377354365.1">
    <property type="nucleotide sequence ID" value="NZ_JBHTLQ010000046.1"/>
</dbReference>
<evidence type="ECO:0000256" key="1">
    <source>
        <dbReference type="ARBA" id="ARBA00007435"/>
    </source>
</evidence>
<dbReference type="PROSITE" id="PS50164">
    <property type="entry name" value="GIY_YIG"/>
    <property type="match status" value="1"/>
</dbReference>
<dbReference type="PANTHER" id="PTHR34477">
    <property type="entry name" value="UPF0213 PROTEIN YHBQ"/>
    <property type="match status" value="1"/>
</dbReference>
<gene>
    <name evidence="3" type="ORF">ACFQ27_16395</name>
</gene>
<feature type="domain" description="GIY-YIG" evidence="2">
    <location>
        <begin position="1"/>
        <end position="78"/>
    </location>
</feature>
<dbReference type="Pfam" id="PF01541">
    <property type="entry name" value="GIY-YIG"/>
    <property type="match status" value="1"/>
</dbReference>
<evidence type="ECO:0000313" key="3">
    <source>
        <dbReference type="EMBL" id="MFD1192169.1"/>
    </source>
</evidence>
<sequence length="96" mass="11239">MPYYVYMLASGQHGTLYVGVTNSLVRRVGQHKAKEAEGFTRRYGVDRLVCWTSFGEVTAAIAFEKKLKRWRRDWKVNLIEQDNPHWGDLYPAMMEL</sequence>
<dbReference type="EMBL" id="JBHTLQ010000046">
    <property type="protein sequence ID" value="MFD1192169.1"/>
    <property type="molecule type" value="Genomic_DNA"/>
</dbReference>
<dbReference type="InterPro" id="IPR050190">
    <property type="entry name" value="UPF0213_domain"/>
</dbReference>
<comment type="caution">
    <text evidence="3">The sequence shown here is derived from an EMBL/GenBank/DDBJ whole genome shotgun (WGS) entry which is preliminary data.</text>
</comment>
<proteinExistence type="inferred from homology"/>